<organism evidence="15 16">
    <name type="scientific">Sphingomonas paucimobilis NBRC 13935</name>
    <dbReference type="NCBI Taxonomy" id="1219050"/>
    <lineage>
        <taxon>Bacteria</taxon>
        <taxon>Pseudomonadati</taxon>
        <taxon>Pseudomonadota</taxon>
        <taxon>Alphaproteobacteria</taxon>
        <taxon>Sphingomonadales</taxon>
        <taxon>Sphingomonadaceae</taxon>
        <taxon>Sphingomonas</taxon>
    </lineage>
</organism>
<dbReference type="GO" id="GO:0005886">
    <property type="term" value="C:plasma membrane"/>
    <property type="evidence" value="ECO:0007669"/>
    <property type="project" value="UniProtKB-SubCell"/>
</dbReference>
<evidence type="ECO:0000256" key="5">
    <source>
        <dbReference type="ARBA" id="ARBA00022617"/>
    </source>
</evidence>
<dbReference type="InterPro" id="IPR052168">
    <property type="entry name" value="Cytochrome_b561_oxidase"/>
</dbReference>
<dbReference type="Pfam" id="PF01292">
    <property type="entry name" value="Ni_hydr_CYTB"/>
    <property type="match status" value="1"/>
</dbReference>
<reference evidence="15 16" key="1">
    <citation type="submission" date="2014-08" db="EMBL/GenBank/DDBJ databases">
        <title>Whole genome shotgun sequence of Sphingomonas paucimobilis NBRC 13935.</title>
        <authorList>
            <person name="Hosoyama A."/>
            <person name="Hashimoto M."/>
            <person name="Hosoyama Y."/>
            <person name="Noguchi M."/>
            <person name="Uohara A."/>
            <person name="Ohji S."/>
            <person name="Katano-Makiyama Y."/>
            <person name="Ichikawa N."/>
            <person name="Kimura A."/>
            <person name="Yamazoe A."/>
            <person name="Fujita N."/>
        </authorList>
    </citation>
    <scope>NUCLEOTIDE SEQUENCE [LARGE SCALE GENOMIC DNA]</scope>
    <source>
        <strain evidence="15 16">NBRC 13935</strain>
    </source>
</reference>
<evidence type="ECO:0000256" key="8">
    <source>
        <dbReference type="ARBA" id="ARBA00022982"/>
    </source>
</evidence>
<keyword evidence="6 13" id="KW-0812">Transmembrane</keyword>
<dbReference type="Proteomes" id="UP000032025">
    <property type="component" value="Unassembled WGS sequence"/>
</dbReference>
<feature type="transmembrane region" description="Helical" evidence="13">
    <location>
        <begin position="21"/>
        <end position="38"/>
    </location>
</feature>
<comment type="cofactor">
    <cofactor evidence="1">
        <name>heme b</name>
        <dbReference type="ChEBI" id="CHEBI:60344"/>
    </cofactor>
</comment>
<keyword evidence="16" id="KW-1185">Reference proteome</keyword>
<evidence type="ECO:0000313" key="15">
    <source>
        <dbReference type="EMBL" id="GAN15603.1"/>
    </source>
</evidence>
<evidence type="ECO:0000256" key="6">
    <source>
        <dbReference type="ARBA" id="ARBA00022692"/>
    </source>
</evidence>
<dbReference type="GO" id="GO:0020037">
    <property type="term" value="F:heme binding"/>
    <property type="evidence" value="ECO:0007669"/>
    <property type="project" value="TreeGrafter"/>
</dbReference>
<comment type="caution">
    <text evidence="15">The sequence shown here is derived from an EMBL/GenBank/DDBJ whole genome shotgun (WGS) entry which is preliminary data.</text>
</comment>
<evidence type="ECO:0000256" key="11">
    <source>
        <dbReference type="ARBA" id="ARBA00023136"/>
    </source>
</evidence>
<dbReference type="RefSeq" id="WP_007405611.1">
    <property type="nucleotide sequence ID" value="NZ_BBJS01000061.1"/>
</dbReference>
<evidence type="ECO:0000256" key="12">
    <source>
        <dbReference type="ARBA" id="ARBA00037975"/>
    </source>
</evidence>
<evidence type="ECO:0000256" key="10">
    <source>
        <dbReference type="ARBA" id="ARBA00023004"/>
    </source>
</evidence>
<dbReference type="GO" id="GO:0046872">
    <property type="term" value="F:metal ion binding"/>
    <property type="evidence" value="ECO:0007669"/>
    <property type="project" value="UniProtKB-KW"/>
</dbReference>
<evidence type="ECO:0000259" key="14">
    <source>
        <dbReference type="Pfam" id="PF01292"/>
    </source>
</evidence>
<dbReference type="EMBL" id="BBJS01000061">
    <property type="protein sequence ID" value="GAN15603.1"/>
    <property type="molecule type" value="Genomic_DNA"/>
</dbReference>
<dbReference type="GO" id="GO:0022904">
    <property type="term" value="P:respiratory electron transport chain"/>
    <property type="evidence" value="ECO:0007669"/>
    <property type="project" value="InterPro"/>
</dbReference>
<feature type="transmembrane region" description="Helical" evidence="13">
    <location>
        <begin position="95"/>
        <end position="114"/>
    </location>
</feature>
<comment type="similarity">
    <text evidence="12">Belongs to the cytochrome b561 family.</text>
</comment>
<keyword evidence="10" id="KW-0408">Iron</keyword>
<dbReference type="PANTHER" id="PTHR30529">
    <property type="entry name" value="CYTOCHROME B561"/>
    <property type="match status" value="1"/>
</dbReference>
<evidence type="ECO:0000256" key="7">
    <source>
        <dbReference type="ARBA" id="ARBA00022723"/>
    </source>
</evidence>
<dbReference type="Gene3D" id="1.20.950.20">
    <property type="entry name" value="Transmembrane di-heme cytochromes, Chain C"/>
    <property type="match status" value="1"/>
</dbReference>
<evidence type="ECO:0000256" key="3">
    <source>
        <dbReference type="ARBA" id="ARBA00022448"/>
    </source>
</evidence>
<keyword evidence="11 13" id="KW-0472">Membrane</keyword>
<feature type="domain" description="Cytochrome b561 bacterial/Ni-hydrogenase" evidence="14">
    <location>
        <begin position="11"/>
        <end position="176"/>
    </location>
</feature>
<evidence type="ECO:0000256" key="9">
    <source>
        <dbReference type="ARBA" id="ARBA00022989"/>
    </source>
</evidence>
<keyword evidence="7" id="KW-0479">Metal-binding</keyword>
<dbReference type="GO" id="GO:0009055">
    <property type="term" value="F:electron transfer activity"/>
    <property type="evidence" value="ECO:0007669"/>
    <property type="project" value="InterPro"/>
</dbReference>
<name>A0A0C9NLQ1_SPHPI</name>
<evidence type="ECO:0000256" key="13">
    <source>
        <dbReference type="SAM" id="Phobius"/>
    </source>
</evidence>
<evidence type="ECO:0000313" key="16">
    <source>
        <dbReference type="Proteomes" id="UP000032025"/>
    </source>
</evidence>
<keyword evidence="9 13" id="KW-1133">Transmembrane helix</keyword>
<evidence type="ECO:0000256" key="4">
    <source>
        <dbReference type="ARBA" id="ARBA00022475"/>
    </source>
</evidence>
<keyword evidence="3" id="KW-0813">Transport</keyword>
<accession>A0A0C9NLQ1</accession>
<keyword evidence="5" id="KW-0349">Heme</keyword>
<proteinExistence type="inferred from homology"/>
<keyword evidence="8" id="KW-0249">Electron transport</keyword>
<dbReference type="InterPro" id="IPR016174">
    <property type="entry name" value="Di-haem_cyt_TM"/>
</dbReference>
<keyword evidence="4" id="KW-1003">Cell membrane</keyword>
<dbReference type="PANTHER" id="PTHR30529:SF1">
    <property type="entry name" value="CYTOCHROME B561 HOMOLOG 2"/>
    <property type="match status" value="1"/>
</dbReference>
<protein>
    <submittedName>
        <fullName evidence="15">DNA, contig: SP661</fullName>
    </submittedName>
</protein>
<dbReference type="AlphaFoldDB" id="A0A0C9NLQ1"/>
<dbReference type="InterPro" id="IPR011577">
    <property type="entry name" value="Cyt_b561_bac/Ni-Hgenase"/>
</dbReference>
<comment type="subcellular location">
    <subcellularLocation>
        <location evidence="2">Cell membrane</location>
        <topology evidence="2">Multi-pass membrane protein</topology>
    </subcellularLocation>
</comment>
<evidence type="ECO:0000256" key="1">
    <source>
        <dbReference type="ARBA" id="ARBA00001970"/>
    </source>
</evidence>
<gene>
    <name evidence="15" type="ORF">SP6_61_00520</name>
</gene>
<dbReference type="GeneID" id="78527717"/>
<feature type="transmembrane region" description="Helical" evidence="13">
    <location>
        <begin position="147"/>
        <end position="168"/>
    </location>
</feature>
<evidence type="ECO:0000256" key="2">
    <source>
        <dbReference type="ARBA" id="ARBA00004651"/>
    </source>
</evidence>
<dbReference type="SUPFAM" id="SSF81342">
    <property type="entry name" value="Transmembrane di-heme cytochromes"/>
    <property type="match status" value="1"/>
</dbReference>
<feature type="transmembrane region" description="Helical" evidence="13">
    <location>
        <begin position="58"/>
        <end position="74"/>
    </location>
</feature>
<sequence>MDEGEQDRIDRYPAVLRGLHWARAVLILGMICAGWTMTRMPDEAVAKFGDFYPLHKSFGLLALLVVLVQLAIRARTRLPYPPAALPRHEAVLAKGVHHAMYVLLVLVPVMGYSMSSSFTQSDGVTFFGIPVPELLGKDDRWFAVFQWLHRVLAYTLLGLIVLHVGGALKHRFLDRDRRADVLPRMWW</sequence>